<feature type="region of interest" description="Disordered" evidence="1">
    <location>
        <begin position="174"/>
        <end position="196"/>
    </location>
</feature>
<evidence type="ECO:0000256" key="1">
    <source>
        <dbReference type="SAM" id="MobiDB-lite"/>
    </source>
</evidence>
<gene>
    <name evidence="3" type="ORF">GCM10011609_35740</name>
</gene>
<name>A0ABQ2I271_9PSEU</name>
<dbReference type="PROSITE" id="PS50104">
    <property type="entry name" value="TIR"/>
    <property type="match status" value="1"/>
</dbReference>
<dbReference type="InterPro" id="IPR000157">
    <property type="entry name" value="TIR_dom"/>
</dbReference>
<keyword evidence="4" id="KW-1185">Reference proteome</keyword>
<dbReference type="SUPFAM" id="SSF52200">
    <property type="entry name" value="Toll/Interleukin receptor TIR domain"/>
    <property type="match status" value="1"/>
</dbReference>
<proteinExistence type="predicted"/>
<feature type="compositionally biased region" description="Pro residues" evidence="1">
    <location>
        <begin position="183"/>
        <end position="196"/>
    </location>
</feature>
<evidence type="ECO:0000259" key="2">
    <source>
        <dbReference type="PROSITE" id="PS50104"/>
    </source>
</evidence>
<reference evidence="4" key="1">
    <citation type="journal article" date="2019" name="Int. J. Syst. Evol. Microbiol.">
        <title>The Global Catalogue of Microorganisms (GCM) 10K type strain sequencing project: providing services to taxonomists for standard genome sequencing and annotation.</title>
        <authorList>
            <consortium name="The Broad Institute Genomics Platform"/>
            <consortium name="The Broad Institute Genome Sequencing Center for Infectious Disease"/>
            <person name="Wu L."/>
            <person name="Ma J."/>
        </authorList>
    </citation>
    <scope>NUCLEOTIDE SEQUENCE [LARGE SCALE GENOMIC DNA]</scope>
    <source>
        <strain evidence="4">CGMCC 4.7319</strain>
    </source>
</reference>
<comment type="caution">
    <text evidence="3">The sequence shown here is derived from an EMBL/GenBank/DDBJ whole genome shotgun (WGS) entry which is preliminary data.</text>
</comment>
<dbReference type="Pfam" id="PF13676">
    <property type="entry name" value="TIR_2"/>
    <property type="match status" value="1"/>
</dbReference>
<dbReference type="Proteomes" id="UP000597656">
    <property type="component" value="Unassembled WGS sequence"/>
</dbReference>
<dbReference type="RefSeq" id="WP_189155842.1">
    <property type="nucleotide sequence ID" value="NZ_BMNC01000004.1"/>
</dbReference>
<evidence type="ECO:0000313" key="4">
    <source>
        <dbReference type="Proteomes" id="UP000597656"/>
    </source>
</evidence>
<sequence>MSGYKYDFFISYCRHGSVQRWLLNHFLDKLKECLADQYAPTPTVYVDRTMERGVHWPSNLRDALRHSKIMIQLQTPQYYESRWCMAEQTSMRARENMLGIASLKNSQGLIYPILYSDSENFPEQEKERSWVNFKDVAHPDLVYQQSKKYLRFHTRVNDLAADLVRLAKTAPPWQPDWPDIDTPEPPLMPPPQIPRF</sequence>
<evidence type="ECO:0000313" key="3">
    <source>
        <dbReference type="EMBL" id="GGM95062.1"/>
    </source>
</evidence>
<protein>
    <recommendedName>
        <fullName evidence="2">TIR domain-containing protein</fullName>
    </recommendedName>
</protein>
<dbReference type="SMART" id="SM00255">
    <property type="entry name" value="TIR"/>
    <property type="match status" value="1"/>
</dbReference>
<organism evidence="3 4">
    <name type="scientific">Lentzea pudingi</name>
    <dbReference type="NCBI Taxonomy" id="1789439"/>
    <lineage>
        <taxon>Bacteria</taxon>
        <taxon>Bacillati</taxon>
        <taxon>Actinomycetota</taxon>
        <taxon>Actinomycetes</taxon>
        <taxon>Pseudonocardiales</taxon>
        <taxon>Pseudonocardiaceae</taxon>
        <taxon>Lentzea</taxon>
    </lineage>
</organism>
<dbReference type="Gene3D" id="3.40.50.10140">
    <property type="entry name" value="Toll/interleukin-1 receptor homology (TIR) domain"/>
    <property type="match status" value="1"/>
</dbReference>
<dbReference type="InterPro" id="IPR035897">
    <property type="entry name" value="Toll_tir_struct_dom_sf"/>
</dbReference>
<feature type="domain" description="TIR" evidence="2">
    <location>
        <begin position="4"/>
        <end position="145"/>
    </location>
</feature>
<accession>A0ABQ2I271</accession>
<dbReference type="EMBL" id="BMNC01000004">
    <property type="protein sequence ID" value="GGM95062.1"/>
    <property type="molecule type" value="Genomic_DNA"/>
</dbReference>